<evidence type="ECO:0000313" key="2">
    <source>
        <dbReference type="EMBL" id="GBP80498.1"/>
    </source>
</evidence>
<gene>
    <name evidence="2" type="ORF">EVAR_102428_1</name>
</gene>
<name>A0A4C1YWJ1_EUMVA</name>
<proteinExistence type="predicted"/>
<feature type="region of interest" description="Disordered" evidence="1">
    <location>
        <begin position="60"/>
        <end position="87"/>
    </location>
</feature>
<dbReference type="AlphaFoldDB" id="A0A4C1YWJ1"/>
<reference evidence="2 3" key="1">
    <citation type="journal article" date="2019" name="Commun. Biol.">
        <title>The bagworm genome reveals a unique fibroin gene that provides high tensile strength.</title>
        <authorList>
            <person name="Kono N."/>
            <person name="Nakamura H."/>
            <person name="Ohtoshi R."/>
            <person name="Tomita M."/>
            <person name="Numata K."/>
            <person name="Arakawa K."/>
        </authorList>
    </citation>
    <scope>NUCLEOTIDE SEQUENCE [LARGE SCALE GENOMIC DNA]</scope>
</reference>
<dbReference type="EMBL" id="BGZK01001465">
    <property type="protein sequence ID" value="GBP80498.1"/>
    <property type="molecule type" value="Genomic_DNA"/>
</dbReference>
<protein>
    <submittedName>
        <fullName evidence="2">Uncharacterized protein</fullName>
    </submittedName>
</protein>
<comment type="caution">
    <text evidence="2">The sequence shown here is derived from an EMBL/GenBank/DDBJ whole genome shotgun (WGS) entry which is preliminary data.</text>
</comment>
<accession>A0A4C1YWJ1</accession>
<keyword evidence="3" id="KW-1185">Reference proteome</keyword>
<organism evidence="2 3">
    <name type="scientific">Eumeta variegata</name>
    <name type="common">Bagworm moth</name>
    <name type="synonym">Eumeta japonica</name>
    <dbReference type="NCBI Taxonomy" id="151549"/>
    <lineage>
        <taxon>Eukaryota</taxon>
        <taxon>Metazoa</taxon>
        <taxon>Ecdysozoa</taxon>
        <taxon>Arthropoda</taxon>
        <taxon>Hexapoda</taxon>
        <taxon>Insecta</taxon>
        <taxon>Pterygota</taxon>
        <taxon>Neoptera</taxon>
        <taxon>Endopterygota</taxon>
        <taxon>Lepidoptera</taxon>
        <taxon>Glossata</taxon>
        <taxon>Ditrysia</taxon>
        <taxon>Tineoidea</taxon>
        <taxon>Psychidae</taxon>
        <taxon>Oiketicinae</taxon>
        <taxon>Eumeta</taxon>
    </lineage>
</organism>
<dbReference type="Proteomes" id="UP000299102">
    <property type="component" value="Unassembled WGS sequence"/>
</dbReference>
<evidence type="ECO:0000313" key="3">
    <source>
        <dbReference type="Proteomes" id="UP000299102"/>
    </source>
</evidence>
<evidence type="ECO:0000256" key="1">
    <source>
        <dbReference type="SAM" id="MobiDB-lite"/>
    </source>
</evidence>
<sequence>MRICTKSRGHGDIRNEILNEIKVFNVNSAYYMDFVGTHANVDSSSQAAWTSAEGFRSESLVGQGMARQKDDTKLARRQKAGGEQPLT</sequence>